<dbReference type="EC" id="5.6.2.4" evidence="12"/>
<dbReference type="HAMAP" id="MF_00983">
    <property type="entry name" value="PriA"/>
    <property type="match status" value="1"/>
</dbReference>
<dbReference type="GO" id="GO:0003677">
    <property type="term" value="F:DNA binding"/>
    <property type="evidence" value="ECO:0007669"/>
    <property type="project" value="UniProtKB-UniRule"/>
</dbReference>
<comment type="catalytic activity">
    <reaction evidence="11 12">
        <text>ATP + H2O = ADP + phosphate + H(+)</text>
        <dbReference type="Rhea" id="RHEA:13065"/>
        <dbReference type="ChEBI" id="CHEBI:15377"/>
        <dbReference type="ChEBI" id="CHEBI:15378"/>
        <dbReference type="ChEBI" id="CHEBI:30616"/>
        <dbReference type="ChEBI" id="CHEBI:43474"/>
        <dbReference type="ChEBI" id="CHEBI:456216"/>
        <dbReference type="EC" id="5.6.2.4"/>
    </reaction>
</comment>
<dbReference type="PANTHER" id="PTHR30580">
    <property type="entry name" value="PRIMOSOMAL PROTEIN N"/>
    <property type="match status" value="1"/>
</dbReference>
<evidence type="ECO:0000256" key="5">
    <source>
        <dbReference type="ARBA" id="ARBA00022801"/>
    </source>
</evidence>
<comment type="subunit">
    <text evidence="12">Component of the replication restart primosome.</text>
</comment>
<keyword evidence="2 12" id="KW-0235">DNA replication</keyword>
<dbReference type="NCBIfam" id="NF004067">
    <property type="entry name" value="PRK05580.1-4"/>
    <property type="match status" value="1"/>
</dbReference>
<dbReference type="InterPro" id="IPR011545">
    <property type="entry name" value="DEAD/DEAH_box_helicase_dom"/>
</dbReference>
<keyword evidence="8 12" id="KW-0067">ATP-binding</keyword>
<keyword evidence="3 12" id="KW-0479">Metal-binding</keyword>
<evidence type="ECO:0000256" key="12">
    <source>
        <dbReference type="HAMAP-Rule" id="MF_00983"/>
    </source>
</evidence>
<comment type="cofactor">
    <cofactor evidence="12">
        <name>Zn(2+)</name>
        <dbReference type="ChEBI" id="CHEBI:29105"/>
    </cofactor>
    <text evidence="12">Binds 2 zinc ions per subunit.</text>
</comment>
<feature type="binding site" evidence="12">
    <location>
        <position position="462"/>
    </location>
    <ligand>
        <name>Zn(2+)</name>
        <dbReference type="ChEBI" id="CHEBI:29105"/>
        <label>2</label>
    </ligand>
</feature>
<dbReference type="FunFam" id="3.40.50.300:FF:000489">
    <property type="entry name" value="Primosome assembly protein PriA"/>
    <property type="match status" value="1"/>
</dbReference>
<keyword evidence="9 12" id="KW-0238">DNA-binding</keyword>
<dbReference type="InterPro" id="IPR001650">
    <property type="entry name" value="Helicase_C-like"/>
</dbReference>
<dbReference type="GO" id="GO:0006270">
    <property type="term" value="P:DNA replication initiation"/>
    <property type="evidence" value="ECO:0007669"/>
    <property type="project" value="TreeGrafter"/>
</dbReference>
<keyword evidence="5 12" id="KW-0378">Hydrolase</keyword>
<evidence type="ECO:0000256" key="7">
    <source>
        <dbReference type="ARBA" id="ARBA00022833"/>
    </source>
</evidence>
<dbReference type="GO" id="GO:0006310">
    <property type="term" value="P:DNA recombination"/>
    <property type="evidence" value="ECO:0007669"/>
    <property type="project" value="InterPro"/>
</dbReference>
<evidence type="ECO:0000256" key="4">
    <source>
        <dbReference type="ARBA" id="ARBA00022741"/>
    </source>
</evidence>
<dbReference type="InterPro" id="IPR040498">
    <property type="entry name" value="PriA_CRR"/>
</dbReference>
<keyword evidence="7 12" id="KW-0862">Zinc</keyword>
<dbReference type="GO" id="GO:0008270">
    <property type="term" value="F:zinc ion binding"/>
    <property type="evidence" value="ECO:0007669"/>
    <property type="project" value="UniProtKB-UniRule"/>
</dbReference>
<comment type="caution">
    <text evidence="14">The sequence shown here is derived from an EMBL/GenBank/DDBJ whole genome shotgun (WGS) entry which is preliminary data.</text>
</comment>
<reference evidence="14 15" key="1">
    <citation type="submission" date="2019-03" db="EMBL/GenBank/DDBJ databases">
        <title>Genomic Encyclopedia of Type Strains, Phase IV (KMG-IV): sequencing the most valuable type-strain genomes for metagenomic binning, comparative biology and taxonomic classification.</title>
        <authorList>
            <person name="Goeker M."/>
        </authorList>
    </citation>
    <scope>NUCLEOTIDE SEQUENCE [LARGE SCALE GENOMIC DNA]</scope>
    <source>
        <strain evidence="14 15">DSM 23344</strain>
    </source>
</reference>
<protein>
    <recommendedName>
        <fullName evidence="12">Replication restart protein PriA</fullName>
    </recommendedName>
    <alternativeName>
        <fullName evidence="12">ATP-dependent DNA helicase PriA</fullName>
        <ecNumber evidence="12">5.6.2.4</ecNumber>
    </alternativeName>
    <alternativeName>
        <fullName evidence="12">DNA 3'-5' helicase PriA</fullName>
    </alternativeName>
</protein>
<keyword evidence="6 12" id="KW-0347">Helicase</keyword>
<evidence type="ECO:0000256" key="11">
    <source>
        <dbReference type="ARBA" id="ARBA00048988"/>
    </source>
</evidence>
<evidence type="ECO:0000313" key="14">
    <source>
        <dbReference type="EMBL" id="TCO76762.1"/>
    </source>
</evidence>
<dbReference type="FunFam" id="3.40.1440.60:FF:000001">
    <property type="entry name" value="Primosomal protein N"/>
    <property type="match status" value="1"/>
</dbReference>
<dbReference type="GO" id="GO:0006269">
    <property type="term" value="P:DNA replication, synthesis of primer"/>
    <property type="evidence" value="ECO:0007669"/>
    <property type="project" value="UniProtKB-KW"/>
</dbReference>
<dbReference type="Gene3D" id="3.40.50.300">
    <property type="entry name" value="P-loop containing nucleotide triphosphate hydrolases"/>
    <property type="match status" value="2"/>
</dbReference>
<evidence type="ECO:0000256" key="1">
    <source>
        <dbReference type="ARBA" id="ARBA00022515"/>
    </source>
</evidence>
<dbReference type="Pfam" id="PF17764">
    <property type="entry name" value="PriA_3primeBD"/>
    <property type="match status" value="1"/>
</dbReference>
<dbReference type="GO" id="GO:0016887">
    <property type="term" value="F:ATP hydrolysis activity"/>
    <property type="evidence" value="ECO:0007669"/>
    <property type="project" value="RHEA"/>
</dbReference>
<keyword evidence="1 12" id="KW-0639">Primosome</keyword>
<dbReference type="NCBIfam" id="TIGR00595">
    <property type="entry name" value="priA"/>
    <property type="match status" value="1"/>
</dbReference>
<dbReference type="OrthoDB" id="9759544at2"/>
<accession>A0A4R2KV12</accession>
<organism evidence="14 15">
    <name type="scientific">Chromatocurvus halotolerans</name>
    <dbReference type="NCBI Taxonomy" id="1132028"/>
    <lineage>
        <taxon>Bacteria</taxon>
        <taxon>Pseudomonadati</taxon>
        <taxon>Pseudomonadota</taxon>
        <taxon>Gammaproteobacteria</taxon>
        <taxon>Cellvibrionales</taxon>
        <taxon>Halieaceae</taxon>
        <taxon>Chromatocurvus</taxon>
    </lineage>
</organism>
<dbReference type="InterPro" id="IPR014001">
    <property type="entry name" value="Helicase_ATP-bd"/>
</dbReference>
<comment type="catalytic activity">
    <reaction evidence="12">
        <text>Couples ATP hydrolysis with the unwinding of duplex DNA by translocating in the 3'-5' direction.</text>
        <dbReference type="EC" id="5.6.2.4"/>
    </reaction>
</comment>
<sequence>MPTYLRIAVPSPLRRLFDYLPPADEDPDTALSLPSGIRVRVPFGRRSVVGVLIATATRSEVPLSRLKSADAILDTVPLLSPAVFDLCRWASGYYLHPPGEVFTAALSKRLREGRAPLQDAWRLTARGQGLGEEALARAPRQQAALRALSGGHAVEASALKSQGMTSPVLRELEKKGLVERCESALQLPPAAGADGPRLGDAQASAVRQIIADAGSFHCHLLEGVTGSGKTEVYLRAISHCLQQGRQALVLVPEIGLTPQTVARFRERFDTPIALLHSGLTDAERSQSWDRARRGDAAIILGTRSAVFASCPRLGIIIVDEEHDASYKQQDGFRYSARDVAVKRAQLEACPVVLGSATPSLESTFNALRDRYRHHRLEQRAGGRAMPRLSAIDVRRQPLTAGLSPVLLEHTGQALAEGRQVLLFLNRRGFAASLQCHDCGWIADCEHCDARMTVHRRRRQLRCHHCSARRRLPEACPQCGSTSLIANGLGTEQAEDFLQQHFDRWPVYRVDSDSVTGHADMATLVSDIHRGDPCILLGTQMLTKGHHFPGVGLVGVIDSDALLFSADFRGEERLAQLLTQVAGRAGRGDLPGEMLLQTHYPDHPLMQALLTRPYAEIAADLLLQRQERGLPPAGHIALLRTDARAEGEGETFLQDVRRHAAPRIDAASQLIGPLPSAMPRRAGKHRSQLICLSTDRASAAASAATLVAATEALKAPAGLHWFIDIDPLDTL</sequence>
<evidence type="ECO:0000256" key="9">
    <source>
        <dbReference type="ARBA" id="ARBA00023125"/>
    </source>
</evidence>
<dbReference type="Gene3D" id="3.40.1440.60">
    <property type="entry name" value="PriA, 3(prime) DNA-binding domain"/>
    <property type="match status" value="1"/>
</dbReference>
<evidence type="ECO:0000256" key="8">
    <source>
        <dbReference type="ARBA" id="ARBA00022840"/>
    </source>
</evidence>
<dbReference type="PANTHER" id="PTHR30580:SF0">
    <property type="entry name" value="PRIMOSOMAL PROTEIN N"/>
    <property type="match status" value="1"/>
</dbReference>
<dbReference type="InterPro" id="IPR041236">
    <property type="entry name" value="PriA_C"/>
</dbReference>
<feature type="binding site" evidence="12">
    <location>
        <position position="475"/>
    </location>
    <ligand>
        <name>Zn(2+)</name>
        <dbReference type="ChEBI" id="CHEBI:29105"/>
        <label>1</label>
    </ligand>
</feature>
<dbReference type="CDD" id="cd18804">
    <property type="entry name" value="SF2_C_priA"/>
    <property type="match status" value="1"/>
</dbReference>
<feature type="binding site" evidence="12">
    <location>
        <position position="435"/>
    </location>
    <ligand>
        <name>Zn(2+)</name>
        <dbReference type="ChEBI" id="CHEBI:29105"/>
        <label>1</label>
    </ligand>
</feature>
<feature type="binding site" evidence="12">
    <location>
        <position position="438"/>
    </location>
    <ligand>
        <name>Zn(2+)</name>
        <dbReference type="ChEBI" id="CHEBI:29105"/>
        <label>1</label>
    </ligand>
</feature>
<feature type="binding site" evidence="12">
    <location>
        <position position="465"/>
    </location>
    <ligand>
        <name>Zn(2+)</name>
        <dbReference type="ChEBI" id="CHEBI:29105"/>
        <label>2</label>
    </ligand>
</feature>
<dbReference type="GO" id="GO:1990077">
    <property type="term" value="C:primosome complex"/>
    <property type="evidence" value="ECO:0007669"/>
    <property type="project" value="UniProtKB-UniRule"/>
</dbReference>
<dbReference type="InterPro" id="IPR042115">
    <property type="entry name" value="PriA_3primeBD_sf"/>
</dbReference>
<dbReference type="SUPFAM" id="SSF52540">
    <property type="entry name" value="P-loop containing nucleoside triphosphate hydrolases"/>
    <property type="match status" value="2"/>
</dbReference>
<dbReference type="InterPro" id="IPR005259">
    <property type="entry name" value="PriA"/>
</dbReference>
<dbReference type="GO" id="GO:0006302">
    <property type="term" value="P:double-strand break repair"/>
    <property type="evidence" value="ECO:0007669"/>
    <property type="project" value="InterPro"/>
</dbReference>
<dbReference type="Proteomes" id="UP000294980">
    <property type="component" value="Unassembled WGS sequence"/>
</dbReference>
<dbReference type="GO" id="GO:0005524">
    <property type="term" value="F:ATP binding"/>
    <property type="evidence" value="ECO:0007669"/>
    <property type="project" value="UniProtKB-UniRule"/>
</dbReference>
<keyword evidence="15" id="KW-1185">Reference proteome</keyword>
<name>A0A4R2KV12_9GAMM</name>
<evidence type="ECO:0000256" key="6">
    <source>
        <dbReference type="ARBA" id="ARBA00022806"/>
    </source>
</evidence>
<evidence type="ECO:0000313" key="15">
    <source>
        <dbReference type="Proteomes" id="UP000294980"/>
    </source>
</evidence>
<dbReference type="Pfam" id="PF00270">
    <property type="entry name" value="DEAD"/>
    <property type="match status" value="1"/>
</dbReference>
<evidence type="ECO:0000259" key="13">
    <source>
        <dbReference type="PROSITE" id="PS51192"/>
    </source>
</evidence>
<dbReference type="Pfam" id="PF18074">
    <property type="entry name" value="PriA_C"/>
    <property type="match status" value="1"/>
</dbReference>
<keyword evidence="4 12" id="KW-0547">Nucleotide-binding</keyword>
<feature type="binding site" evidence="12">
    <location>
        <position position="478"/>
    </location>
    <ligand>
        <name>Zn(2+)</name>
        <dbReference type="ChEBI" id="CHEBI:29105"/>
        <label>1</label>
    </ligand>
</feature>
<dbReference type="AlphaFoldDB" id="A0A4R2KV12"/>
<feature type="binding site" evidence="12">
    <location>
        <position position="447"/>
    </location>
    <ligand>
        <name>Zn(2+)</name>
        <dbReference type="ChEBI" id="CHEBI:29105"/>
        <label>2</label>
    </ligand>
</feature>
<evidence type="ECO:0000256" key="10">
    <source>
        <dbReference type="ARBA" id="ARBA00023235"/>
    </source>
</evidence>
<keyword evidence="10 12" id="KW-0413">Isomerase</keyword>
<dbReference type="PROSITE" id="PS51192">
    <property type="entry name" value="HELICASE_ATP_BIND_1"/>
    <property type="match status" value="1"/>
</dbReference>
<dbReference type="EMBL" id="SLWX01000004">
    <property type="protein sequence ID" value="TCO76762.1"/>
    <property type="molecule type" value="Genomic_DNA"/>
</dbReference>
<comment type="similarity">
    <text evidence="12">Belongs to the helicase family. PriA subfamily.</text>
</comment>
<dbReference type="SMART" id="SM00487">
    <property type="entry name" value="DEXDc"/>
    <property type="match status" value="1"/>
</dbReference>
<dbReference type="GO" id="GO:0043138">
    <property type="term" value="F:3'-5' DNA helicase activity"/>
    <property type="evidence" value="ECO:0007669"/>
    <property type="project" value="UniProtKB-EC"/>
</dbReference>
<comment type="function">
    <text evidence="12">Initiates the restart of stalled replication forks, which reloads the replicative helicase on sites other than the origin of replication. Recognizes and binds to abandoned replication forks and remodels them to uncover a helicase loading site. Promotes assembly of the primosome at these replication forks.</text>
</comment>
<feature type="domain" description="Helicase ATP-binding" evidence="13">
    <location>
        <begin position="210"/>
        <end position="376"/>
    </location>
</feature>
<dbReference type="InterPro" id="IPR041222">
    <property type="entry name" value="PriA_3primeBD"/>
</dbReference>
<dbReference type="RefSeq" id="WP_117315102.1">
    <property type="nucleotide sequence ID" value="NZ_QQSW01000002.1"/>
</dbReference>
<dbReference type="Pfam" id="PF18319">
    <property type="entry name" value="Zn_ribbon_PriA"/>
    <property type="match status" value="1"/>
</dbReference>
<dbReference type="InterPro" id="IPR027417">
    <property type="entry name" value="P-loop_NTPase"/>
</dbReference>
<feature type="binding site" evidence="12">
    <location>
        <position position="444"/>
    </location>
    <ligand>
        <name>Zn(2+)</name>
        <dbReference type="ChEBI" id="CHEBI:29105"/>
        <label>2</label>
    </ligand>
</feature>
<dbReference type="CDD" id="cd17929">
    <property type="entry name" value="DEXHc_priA"/>
    <property type="match status" value="1"/>
</dbReference>
<gene>
    <name evidence="12" type="primary">priA</name>
    <name evidence="14" type="ORF">EV688_104217</name>
</gene>
<evidence type="ECO:0000256" key="3">
    <source>
        <dbReference type="ARBA" id="ARBA00022723"/>
    </source>
</evidence>
<dbReference type="SMART" id="SM00490">
    <property type="entry name" value="HELICc"/>
    <property type="match status" value="1"/>
</dbReference>
<proteinExistence type="inferred from homology"/>
<evidence type="ECO:0000256" key="2">
    <source>
        <dbReference type="ARBA" id="ARBA00022705"/>
    </source>
</evidence>